<dbReference type="Proteomes" id="UP000799118">
    <property type="component" value="Unassembled WGS sequence"/>
</dbReference>
<dbReference type="EMBL" id="ML769400">
    <property type="protein sequence ID" value="KAE9406795.1"/>
    <property type="molecule type" value="Genomic_DNA"/>
</dbReference>
<gene>
    <name evidence="3" type="ORF">BT96DRAFT_915202</name>
</gene>
<feature type="transmembrane region" description="Helical" evidence="2">
    <location>
        <begin position="58"/>
        <end position="75"/>
    </location>
</feature>
<dbReference type="AlphaFoldDB" id="A0A6A4IDG1"/>
<keyword evidence="2" id="KW-0812">Transmembrane</keyword>
<protein>
    <submittedName>
        <fullName evidence="3">Uncharacterized protein</fullName>
    </submittedName>
</protein>
<evidence type="ECO:0000313" key="3">
    <source>
        <dbReference type="EMBL" id="KAE9406795.1"/>
    </source>
</evidence>
<name>A0A6A4IDG1_9AGAR</name>
<keyword evidence="4" id="KW-1185">Reference proteome</keyword>
<feature type="non-terminal residue" evidence="3">
    <location>
        <position position="97"/>
    </location>
</feature>
<keyword evidence="2" id="KW-0472">Membrane</keyword>
<sequence length="97" mass="11274">MTKIPPDTSDNTRRSRKFSAAHLRDKGIKPTSLRGSGVVRHYFQHLPLPYHRALRLSRLYRLSNLFVFLPLVLLLDRTSKRKIMHVISAQTLPERNA</sequence>
<evidence type="ECO:0000313" key="4">
    <source>
        <dbReference type="Proteomes" id="UP000799118"/>
    </source>
</evidence>
<accession>A0A6A4IDG1</accession>
<proteinExistence type="predicted"/>
<evidence type="ECO:0000256" key="1">
    <source>
        <dbReference type="SAM" id="MobiDB-lite"/>
    </source>
</evidence>
<reference evidence="3" key="1">
    <citation type="journal article" date="2019" name="Environ. Microbiol.">
        <title>Fungal ecological strategies reflected in gene transcription - a case study of two litter decomposers.</title>
        <authorList>
            <person name="Barbi F."/>
            <person name="Kohler A."/>
            <person name="Barry K."/>
            <person name="Baskaran P."/>
            <person name="Daum C."/>
            <person name="Fauchery L."/>
            <person name="Ihrmark K."/>
            <person name="Kuo A."/>
            <person name="LaButti K."/>
            <person name="Lipzen A."/>
            <person name="Morin E."/>
            <person name="Grigoriev I.V."/>
            <person name="Henrissat B."/>
            <person name="Lindahl B."/>
            <person name="Martin F."/>
        </authorList>
    </citation>
    <scope>NUCLEOTIDE SEQUENCE</scope>
    <source>
        <strain evidence="3">JB14</strain>
    </source>
</reference>
<organism evidence="3 4">
    <name type="scientific">Gymnopus androsaceus JB14</name>
    <dbReference type="NCBI Taxonomy" id="1447944"/>
    <lineage>
        <taxon>Eukaryota</taxon>
        <taxon>Fungi</taxon>
        <taxon>Dikarya</taxon>
        <taxon>Basidiomycota</taxon>
        <taxon>Agaricomycotina</taxon>
        <taxon>Agaricomycetes</taxon>
        <taxon>Agaricomycetidae</taxon>
        <taxon>Agaricales</taxon>
        <taxon>Marasmiineae</taxon>
        <taxon>Omphalotaceae</taxon>
        <taxon>Gymnopus</taxon>
    </lineage>
</organism>
<keyword evidence="2" id="KW-1133">Transmembrane helix</keyword>
<evidence type="ECO:0000256" key="2">
    <source>
        <dbReference type="SAM" id="Phobius"/>
    </source>
</evidence>
<feature type="region of interest" description="Disordered" evidence="1">
    <location>
        <begin position="1"/>
        <end position="21"/>
    </location>
</feature>